<dbReference type="GO" id="GO:0016787">
    <property type="term" value="F:hydrolase activity"/>
    <property type="evidence" value="ECO:0007669"/>
    <property type="project" value="InterPro"/>
</dbReference>
<sequence length="213" mass="25082">MILFTLRKKGGKRYMNYFISDMHFFHERLLGKNDFAPRLFANVDEMNQQLITSWNAVIKETDHVYHLGDLAMHPQYEKANAEILELVTQLQGTIHLIKGNHDSRAFFRYLEKNDPRLTDGSPKFYFYDVGAIVKFDHQQYYLTHYPMLLGPNDTIRNLHGHIHHYSVPIENDVNVGVDAPERELLKEKLPFGTPLSEQQIKEIYEAKRKYDRS</sequence>
<dbReference type="Pfam" id="PF12850">
    <property type="entry name" value="Metallophos_2"/>
    <property type="match status" value="1"/>
</dbReference>
<dbReference type="Proteomes" id="UP000191171">
    <property type="component" value="Unassembled WGS sequence"/>
</dbReference>
<reference evidence="3 4" key="1">
    <citation type="submission" date="2017-02" db="EMBL/GenBank/DDBJ databases">
        <title>Clonality and virulence of isolates of VRE in Hematopoietic Stem Cell Transplanted (HSCT) patients.</title>
        <authorList>
            <person name="Marchi A.P."/>
            <person name="Martins R.C."/>
            <person name="Marie S.K."/>
            <person name="Levin A.S."/>
            <person name="Costa S.F."/>
        </authorList>
    </citation>
    <scope>NUCLEOTIDE SEQUENCE [LARGE SCALE GENOMIC DNA]</scope>
    <source>
        <strain evidence="3 4">LIM1759</strain>
    </source>
</reference>
<organism evidence="3 4">
    <name type="scientific">Enterococcus faecium</name>
    <name type="common">Streptococcus faecium</name>
    <dbReference type="NCBI Taxonomy" id="1352"/>
    <lineage>
        <taxon>Bacteria</taxon>
        <taxon>Bacillati</taxon>
        <taxon>Bacillota</taxon>
        <taxon>Bacilli</taxon>
        <taxon>Lactobacillales</taxon>
        <taxon>Enterococcaceae</taxon>
        <taxon>Enterococcus</taxon>
    </lineage>
</organism>
<dbReference type="SUPFAM" id="SSF56300">
    <property type="entry name" value="Metallo-dependent phosphatases"/>
    <property type="match status" value="1"/>
</dbReference>
<comment type="caution">
    <text evidence="3">The sequence shown here is derived from an EMBL/GenBank/DDBJ whole genome shotgun (WGS) entry which is preliminary data.</text>
</comment>
<evidence type="ECO:0000259" key="2">
    <source>
        <dbReference type="Pfam" id="PF12850"/>
    </source>
</evidence>
<dbReference type="InterPro" id="IPR024654">
    <property type="entry name" value="Calcineurin-like_PHP_lpxH"/>
</dbReference>
<name>A0A1S8JLK1_ENTFC</name>
<dbReference type="Gene3D" id="3.60.21.10">
    <property type="match status" value="1"/>
</dbReference>
<evidence type="ECO:0000256" key="1">
    <source>
        <dbReference type="ARBA" id="ARBA00008950"/>
    </source>
</evidence>
<evidence type="ECO:0000313" key="4">
    <source>
        <dbReference type="Proteomes" id="UP000191171"/>
    </source>
</evidence>
<evidence type="ECO:0000313" key="3">
    <source>
        <dbReference type="EMBL" id="OOL83765.1"/>
    </source>
</evidence>
<accession>A0A1S8JLK1</accession>
<protein>
    <submittedName>
        <fullName evidence="3">Metallophosphatase</fullName>
    </submittedName>
</protein>
<dbReference type="InterPro" id="IPR029052">
    <property type="entry name" value="Metallo-depent_PP-like"/>
</dbReference>
<dbReference type="AlphaFoldDB" id="A0A1S8JLK1"/>
<dbReference type="EMBL" id="MVGJ01000010">
    <property type="protein sequence ID" value="OOL83765.1"/>
    <property type="molecule type" value="Genomic_DNA"/>
</dbReference>
<proteinExistence type="inferred from homology"/>
<gene>
    <name evidence="3" type="ORF">B1P95_02225</name>
</gene>
<comment type="similarity">
    <text evidence="1">Belongs to the metallophosphoesterase superfamily. YfcE family.</text>
</comment>
<feature type="domain" description="Calcineurin-like phosphoesterase" evidence="2">
    <location>
        <begin position="19"/>
        <end position="165"/>
    </location>
</feature>